<name>A0A4Y9EKZ4_9SPHN</name>
<proteinExistence type="inferred from homology"/>
<dbReference type="Gene3D" id="3.40.1350.10">
    <property type="match status" value="1"/>
</dbReference>
<dbReference type="PANTHER" id="PTHR34039:SF1">
    <property type="entry name" value="UPF0102 PROTEIN YRAN"/>
    <property type="match status" value="1"/>
</dbReference>
<dbReference type="InterPro" id="IPR011856">
    <property type="entry name" value="tRNA_endonuc-like_dom_sf"/>
</dbReference>
<comment type="similarity">
    <text evidence="1 2">Belongs to the UPF0102 family.</text>
</comment>
<dbReference type="OrthoDB" id="9812968at2"/>
<reference evidence="3 4" key="1">
    <citation type="submission" date="2019-02" db="EMBL/GenBank/DDBJ databases">
        <title>Polymorphobacter sp. isolated from the lake at the Tibet of China.</title>
        <authorList>
            <person name="Li A."/>
        </authorList>
    </citation>
    <scope>NUCLEOTIDE SEQUENCE [LARGE SCALE GENOMIC DNA]</scope>
    <source>
        <strain evidence="3 4">DJ1R-1</strain>
    </source>
</reference>
<dbReference type="EMBL" id="SIHO01000003">
    <property type="protein sequence ID" value="TFU01209.1"/>
    <property type="molecule type" value="Genomic_DNA"/>
</dbReference>
<dbReference type="AlphaFoldDB" id="A0A4Y9EKZ4"/>
<gene>
    <name evidence="3" type="ORF">EUV02_12960</name>
</gene>
<dbReference type="SUPFAM" id="SSF52980">
    <property type="entry name" value="Restriction endonuclease-like"/>
    <property type="match status" value="1"/>
</dbReference>
<dbReference type="InterPro" id="IPR003509">
    <property type="entry name" value="UPF0102_YraN-like"/>
</dbReference>
<dbReference type="InterPro" id="IPR011335">
    <property type="entry name" value="Restrct_endonuc-II-like"/>
</dbReference>
<protein>
    <recommendedName>
        <fullName evidence="2">UPF0102 protein EUV02_12960</fullName>
    </recommendedName>
</protein>
<accession>A0A4Y9EKZ4</accession>
<dbReference type="NCBIfam" id="NF009151">
    <property type="entry name" value="PRK12497.1-5"/>
    <property type="match status" value="1"/>
</dbReference>
<evidence type="ECO:0000256" key="1">
    <source>
        <dbReference type="ARBA" id="ARBA00006738"/>
    </source>
</evidence>
<organism evidence="3 4">
    <name type="scientific">Glacieibacterium arshaanense</name>
    <dbReference type="NCBI Taxonomy" id="2511025"/>
    <lineage>
        <taxon>Bacteria</taxon>
        <taxon>Pseudomonadati</taxon>
        <taxon>Pseudomonadota</taxon>
        <taxon>Alphaproteobacteria</taxon>
        <taxon>Sphingomonadales</taxon>
        <taxon>Sphingosinicellaceae</taxon>
        <taxon>Glacieibacterium</taxon>
    </lineage>
</organism>
<dbReference type="Proteomes" id="UP000297737">
    <property type="component" value="Unassembled WGS sequence"/>
</dbReference>
<dbReference type="GO" id="GO:0003676">
    <property type="term" value="F:nucleic acid binding"/>
    <property type="evidence" value="ECO:0007669"/>
    <property type="project" value="InterPro"/>
</dbReference>
<dbReference type="HAMAP" id="MF_00048">
    <property type="entry name" value="UPF0102"/>
    <property type="match status" value="1"/>
</dbReference>
<evidence type="ECO:0000313" key="3">
    <source>
        <dbReference type="EMBL" id="TFU01209.1"/>
    </source>
</evidence>
<comment type="caution">
    <text evidence="3">The sequence shown here is derived from an EMBL/GenBank/DDBJ whole genome shotgun (WGS) entry which is preliminary data.</text>
</comment>
<dbReference type="PANTHER" id="PTHR34039">
    <property type="entry name" value="UPF0102 PROTEIN YRAN"/>
    <property type="match status" value="1"/>
</dbReference>
<dbReference type="RefSeq" id="WP_135246713.1">
    <property type="nucleotide sequence ID" value="NZ_SIHO01000003.1"/>
</dbReference>
<evidence type="ECO:0000256" key="2">
    <source>
        <dbReference type="HAMAP-Rule" id="MF_00048"/>
    </source>
</evidence>
<dbReference type="Pfam" id="PF02021">
    <property type="entry name" value="UPF0102"/>
    <property type="match status" value="1"/>
</dbReference>
<keyword evidence="4" id="KW-1185">Reference proteome</keyword>
<sequence length="123" mass="13467">MPATSARRSAETRGRRAETLAAWWLRLKGYSILDRRVATPVGEIDLVAARGGTLVFVEVKARAGFDAALLALNPQALARVGRAAQLLAGQYALHARPAHVRIDAVLVVPGRWPRHIKAVWRET</sequence>
<evidence type="ECO:0000313" key="4">
    <source>
        <dbReference type="Proteomes" id="UP000297737"/>
    </source>
</evidence>